<organism evidence="3 4">
    <name type="scientific">Clavelina lepadiformis</name>
    <name type="common">Light-bulb sea squirt</name>
    <name type="synonym">Ascidia lepadiformis</name>
    <dbReference type="NCBI Taxonomy" id="159417"/>
    <lineage>
        <taxon>Eukaryota</taxon>
        <taxon>Metazoa</taxon>
        <taxon>Chordata</taxon>
        <taxon>Tunicata</taxon>
        <taxon>Ascidiacea</taxon>
        <taxon>Aplousobranchia</taxon>
        <taxon>Clavelinidae</taxon>
        <taxon>Clavelina</taxon>
    </lineage>
</organism>
<dbReference type="InterPro" id="IPR008984">
    <property type="entry name" value="SMAD_FHA_dom_sf"/>
</dbReference>
<dbReference type="PANTHER" id="PTHR11949:SF53">
    <property type="entry name" value="IRF TRYPTOPHAN PENTAD REPEAT DOMAIN-CONTAINING PROTEIN"/>
    <property type="match status" value="1"/>
</dbReference>
<dbReference type="CDD" id="cd00103">
    <property type="entry name" value="IRF"/>
    <property type="match status" value="1"/>
</dbReference>
<protein>
    <recommendedName>
        <fullName evidence="2">IRF tryptophan pentad repeat domain-containing protein</fullName>
    </recommendedName>
</protein>
<dbReference type="Gene3D" id="2.60.200.10">
    <property type="match status" value="1"/>
</dbReference>
<evidence type="ECO:0000313" key="4">
    <source>
        <dbReference type="Proteomes" id="UP001642483"/>
    </source>
</evidence>
<dbReference type="PANTHER" id="PTHR11949">
    <property type="entry name" value="INTERFERON REGULATORY FACTOR"/>
    <property type="match status" value="1"/>
</dbReference>
<dbReference type="PRINTS" id="PR00267">
    <property type="entry name" value="INTFRNREGFCT"/>
</dbReference>
<proteinExistence type="predicted"/>
<dbReference type="SMART" id="SM01243">
    <property type="entry name" value="IRF-3"/>
    <property type="match status" value="1"/>
</dbReference>
<evidence type="ECO:0000259" key="2">
    <source>
        <dbReference type="PROSITE" id="PS51507"/>
    </source>
</evidence>
<evidence type="ECO:0000256" key="1">
    <source>
        <dbReference type="SAM" id="MobiDB-lite"/>
    </source>
</evidence>
<dbReference type="InterPro" id="IPR036390">
    <property type="entry name" value="WH_DNA-bd_sf"/>
</dbReference>
<dbReference type="InterPro" id="IPR036388">
    <property type="entry name" value="WH-like_DNA-bd_sf"/>
</dbReference>
<feature type="compositionally biased region" description="Polar residues" evidence="1">
    <location>
        <begin position="173"/>
        <end position="185"/>
    </location>
</feature>
<name>A0ABP0FZC7_CLALP</name>
<feature type="domain" description="IRF tryptophan pentad repeat" evidence="2">
    <location>
        <begin position="38"/>
        <end position="147"/>
    </location>
</feature>
<dbReference type="SUPFAM" id="SSF46785">
    <property type="entry name" value="Winged helix' DNA-binding domain"/>
    <property type="match status" value="1"/>
</dbReference>
<dbReference type="SMART" id="SM00348">
    <property type="entry name" value="IRF"/>
    <property type="match status" value="1"/>
</dbReference>
<dbReference type="Gene3D" id="1.10.10.10">
    <property type="entry name" value="Winged helix-like DNA-binding domain superfamily/Winged helix DNA-binding domain"/>
    <property type="match status" value="1"/>
</dbReference>
<dbReference type="EMBL" id="CAWYQH010000098">
    <property type="protein sequence ID" value="CAK8684951.1"/>
    <property type="molecule type" value="Genomic_DNA"/>
</dbReference>
<gene>
    <name evidence="3" type="ORF">CVLEPA_LOCUS16120</name>
</gene>
<dbReference type="Pfam" id="PF00605">
    <property type="entry name" value="IRF"/>
    <property type="match status" value="1"/>
</dbReference>
<dbReference type="PROSITE" id="PS51507">
    <property type="entry name" value="IRF_2"/>
    <property type="match status" value="1"/>
</dbReference>
<comment type="caution">
    <text evidence="3">The sequence shown here is derived from an EMBL/GenBank/DDBJ whole genome shotgun (WGS) entry which is preliminary data.</text>
</comment>
<dbReference type="InterPro" id="IPR017855">
    <property type="entry name" value="SMAD-like_dom_sf"/>
</dbReference>
<dbReference type="Pfam" id="PF10401">
    <property type="entry name" value="IRF-3"/>
    <property type="match status" value="1"/>
</dbReference>
<sequence length="543" mass="61782">MPYLDHIDAGPLSAYPDSHLMYVTASALRKTMSEEEFKLPLRQWLKNKLDKNDQEKFPGLQWVNKETQTFKIPWTQKGHPDWEAHYEIFKAWAIHRGSTDEGKLKDYKKLKGNFRCAMNKSDDFQELKEKSQTGKQTGNYKLYKLLTPEEVKQKVKKSAKAPTLEKSRKRPRSTVSPSPQNSLGTPESKKPTEAPLVEEVFPDGENLSELLGFDSVTLSNAFIDFGRQQVDGEFRSFLQSTPPVAPEMNTLQVASPLPIDRNSFAEAPISYHSAMVETQYQTEEHTLCAQEILVSPPPATSPDVQFASLQSSLPSALYCESLQAFLDKFQVPSQQLPRFQITWRYGKMIAGQETLDLNGGYRLLCGNPDIQKAMADVYKKKYDWFNWNTFIFPAYDRHLDNSKKSMGIQMILDKADLGILLKLDGHVLKACRLCQSQIFYLDRNEASGQSIKMEREQWYEIFSYSRYIQSLIKGKNADSEITLIIGTRPGQPTLVTVSVEPSISAVLKENFSSNANPSLLAISQQNSLEEIIRMLDGFDTRLR</sequence>
<dbReference type="Proteomes" id="UP001642483">
    <property type="component" value="Unassembled WGS sequence"/>
</dbReference>
<dbReference type="SUPFAM" id="SSF49879">
    <property type="entry name" value="SMAD/FHA domain"/>
    <property type="match status" value="1"/>
</dbReference>
<evidence type="ECO:0000313" key="3">
    <source>
        <dbReference type="EMBL" id="CAK8684951.1"/>
    </source>
</evidence>
<dbReference type="InterPro" id="IPR019471">
    <property type="entry name" value="Interferon_reg_factor-3"/>
</dbReference>
<feature type="region of interest" description="Disordered" evidence="1">
    <location>
        <begin position="153"/>
        <end position="193"/>
    </location>
</feature>
<keyword evidence="4" id="KW-1185">Reference proteome</keyword>
<dbReference type="InterPro" id="IPR001346">
    <property type="entry name" value="Interferon_reg_fact_DNA-bd_dom"/>
</dbReference>
<reference evidence="3 4" key="1">
    <citation type="submission" date="2024-02" db="EMBL/GenBank/DDBJ databases">
        <authorList>
            <person name="Daric V."/>
            <person name="Darras S."/>
        </authorList>
    </citation>
    <scope>NUCLEOTIDE SEQUENCE [LARGE SCALE GENOMIC DNA]</scope>
</reference>
<accession>A0ABP0FZC7</accession>